<name>A0A8H6JKR3_9PEZI</name>
<sequence length="113" mass="12120">MKKIVDRLLDFVPIFHVPSPESNDRPTQALRRLIYDSSLLEALALRMSLLSVGAPPPITTINRISILGKLRCIFVAAAAAAAIPISAKTAITTLCGPILPNAYVFPSFEFGGS</sequence>
<dbReference type="Proteomes" id="UP000652219">
    <property type="component" value="Unassembled WGS sequence"/>
</dbReference>
<dbReference type="EMBL" id="WIGN01000042">
    <property type="protein sequence ID" value="KAF6814603.1"/>
    <property type="molecule type" value="Genomic_DNA"/>
</dbReference>
<protein>
    <submittedName>
        <fullName evidence="1">Uncharacterized protein</fullName>
    </submittedName>
</protein>
<dbReference type="AlphaFoldDB" id="A0A8H6JKR3"/>
<reference evidence="1 2" key="1">
    <citation type="journal article" date="2020" name="Phytopathology">
        <title>Genome Sequence Resources of Colletotrichum truncatum, C. plurivorum, C. musicola, and C. sojae: Four Species Pathogenic to Soybean (Glycine max).</title>
        <authorList>
            <person name="Rogerio F."/>
            <person name="Boufleur T.R."/>
            <person name="Ciampi-Guillardi M."/>
            <person name="Sukno S.A."/>
            <person name="Thon M.R."/>
            <person name="Massola Junior N.S."/>
            <person name="Baroncelli R."/>
        </authorList>
    </citation>
    <scope>NUCLEOTIDE SEQUENCE [LARGE SCALE GENOMIC DNA]</scope>
    <source>
        <strain evidence="1 2">LFN0009</strain>
    </source>
</reference>
<evidence type="ECO:0000313" key="2">
    <source>
        <dbReference type="Proteomes" id="UP000652219"/>
    </source>
</evidence>
<comment type="caution">
    <text evidence="1">The sequence shown here is derived from an EMBL/GenBank/DDBJ whole genome shotgun (WGS) entry which is preliminary data.</text>
</comment>
<gene>
    <name evidence="1" type="ORF">CSOJ01_04005</name>
</gene>
<keyword evidence="2" id="KW-1185">Reference proteome</keyword>
<proteinExistence type="predicted"/>
<accession>A0A8H6JKR3</accession>
<organism evidence="1 2">
    <name type="scientific">Colletotrichum sojae</name>
    <dbReference type="NCBI Taxonomy" id="2175907"/>
    <lineage>
        <taxon>Eukaryota</taxon>
        <taxon>Fungi</taxon>
        <taxon>Dikarya</taxon>
        <taxon>Ascomycota</taxon>
        <taxon>Pezizomycotina</taxon>
        <taxon>Sordariomycetes</taxon>
        <taxon>Hypocreomycetidae</taxon>
        <taxon>Glomerellales</taxon>
        <taxon>Glomerellaceae</taxon>
        <taxon>Colletotrichum</taxon>
        <taxon>Colletotrichum orchidearum species complex</taxon>
    </lineage>
</organism>
<evidence type="ECO:0000313" key="1">
    <source>
        <dbReference type="EMBL" id="KAF6814603.1"/>
    </source>
</evidence>